<feature type="signal peptide" evidence="1">
    <location>
        <begin position="1"/>
        <end position="25"/>
    </location>
</feature>
<evidence type="ECO:0000313" key="2">
    <source>
        <dbReference type="EMBL" id="KTC96196.1"/>
    </source>
</evidence>
<protein>
    <submittedName>
        <fullName evidence="2 3">Protein with a bacterial immunoglobulin-like domain</fullName>
    </submittedName>
</protein>
<dbReference type="PATRIC" id="fig|453.4.peg.2184"/>
<reference evidence="3 5" key="2">
    <citation type="submission" date="2018-06" db="EMBL/GenBank/DDBJ databases">
        <authorList>
            <consortium name="Pathogen Informatics"/>
            <person name="Doyle S."/>
        </authorList>
    </citation>
    <scope>NUCLEOTIDE SEQUENCE [LARGE SCALE GENOMIC DNA]</scope>
    <source>
        <strain evidence="3 5">NCTC12022</strain>
    </source>
</reference>
<dbReference type="Proteomes" id="UP000251942">
    <property type="component" value="Unassembled WGS sequence"/>
</dbReference>
<sequence length="702" mass="72675">MMKIVSLFKRLTIALSLGFSITAQANDSRPVFNIEPVVKAPTQITANGTGFATYRVTNTSIFNRTLVMQPISGIIQLTGGAGACPYPFPLAVGQSCLLRLQLFGSEIPRPLFYGPVVCKTRSATDLRPDPFLCSKPKDNDVLRVTVTPSVSATIDASPNMRTFSVGGTAIITVTNTSASAFAQNIAAQIPLGSPLTVSSNSCGVQLAPGSSCTIIFTSAVAVAPTGVIIGGTNTNQETITLQAVFATLTATPTNLQFTVGANGVITVQNTSPVVALNVAPNLVAPITLVSNTCTPTLAPNATCTITVTSAVSVASTPITITGTNTSNPPATVNVTVAPVIITTSPPAQTPPTPTLQYVANDTQVLQITNTQPPGGLNANGLNVNPVVPAGMTAVSTCPAGLPPQNSCDITFGGNTPQTATVNIGGNNTNTIPIVVQIVTDPVVTVSPLGPLVSIDNNGAVQTAVTLTNTSTIGNVTGISATLPASWVGTVNLDDSQCANLAPSPGPGNTCQLLFSSDTPFIPAVLPITTTSPIANPLEIAMGFTSGSSHDIVFMVDTGAQTMNLVTPADNFVDIWGSVLNLYTGATDPNNGAQNTQLIIQTYGNDDYAANNCTEFGGSGVTTWYLPAINQLNAIYTNLLNVDSSGISLGNFQTTNPYWTSNQADLNYAMAQHFSTGVQAEYYIFNFPFLAVRCTRTATYPVP</sequence>
<evidence type="ECO:0000313" key="4">
    <source>
        <dbReference type="Proteomes" id="UP000054698"/>
    </source>
</evidence>
<evidence type="ECO:0000313" key="3">
    <source>
        <dbReference type="EMBL" id="SPX61421.1"/>
    </source>
</evidence>
<dbReference type="AlphaFoldDB" id="A0A0W0TKQ8"/>
<dbReference type="OrthoDB" id="5654229at2"/>
<keyword evidence="1" id="KW-0732">Signal</keyword>
<evidence type="ECO:0000256" key="1">
    <source>
        <dbReference type="SAM" id="SignalP"/>
    </source>
</evidence>
<proteinExistence type="predicted"/>
<dbReference type="STRING" id="453.Lfee_1994"/>
<keyword evidence="4" id="KW-1185">Reference proteome</keyword>
<organism evidence="2 4">
    <name type="scientific">Legionella feeleii</name>
    <dbReference type="NCBI Taxonomy" id="453"/>
    <lineage>
        <taxon>Bacteria</taxon>
        <taxon>Pseudomonadati</taxon>
        <taxon>Pseudomonadota</taxon>
        <taxon>Gammaproteobacteria</taxon>
        <taxon>Legionellales</taxon>
        <taxon>Legionellaceae</taxon>
        <taxon>Legionella</taxon>
    </lineage>
</organism>
<accession>A0A0W0TKQ8</accession>
<reference evidence="2 4" key="1">
    <citation type="submission" date="2015-11" db="EMBL/GenBank/DDBJ databases">
        <title>Genomic analysis of 38 Legionella species identifies large and diverse effector repertoires.</title>
        <authorList>
            <person name="Burstein D."/>
            <person name="Amaro F."/>
            <person name="Zusman T."/>
            <person name="Lifshitz Z."/>
            <person name="Cohen O."/>
            <person name="Gilbert J.A."/>
            <person name="Pupko T."/>
            <person name="Shuman H.A."/>
            <person name="Segal G."/>
        </authorList>
    </citation>
    <scope>NUCLEOTIDE SEQUENCE [LARGE SCALE GENOMIC DNA]</scope>
    <source>
        <strain evidence="2 4">WO-44C</strain>
    </source>
</reference>
<dbReference type="RefSeq" id="WP_058446382.1">
    <property type="nucleotide sequence ID" value="NZ_CAAAHT010000011.1"/>
</dbReference>
<name>A0A0W0TKQ8_9GAMM</name>
<dbReference type="Proteomes" id="UP000054698">
    <property type="component" value="Unassembled WGS sequence"/>
</dbReference>
<dbReference type="EMBL" id="UASS01000022">
    <property type="protein sequence ID" value="SPX61421.1"/>
    <property type="molecule type" value="Genomic_DNA"/>
</dbReference>
<gene>
    <name evidence="2" type="ORF">Lfee_1994</name>
    <name evidence="3" type="ORF">NCTC12022_02161</name>
</gene>
<feature type="chain" id="PRO_5036299225" evidence="1">
    <location>
        <begin position="26"/>
        <end position="702"/>
    </location>
</feature>
<dbReference type="EMBL" id="LNYB01000081">
    <property type="protein sequence ID" value="KTC96196.1"/>
    <property type="molecule type" value="Genomic_DNA"/>
</dbReference>
<evidence type="ECO:0000313" key="5">
    <source>
        <dbReference type="Proteomes" id="UP000251942"/>
    </source>
</evidence>